<dbReference type="GO" id="GO:0046872">
    <property type="term" value="F:metal ion binding"/>
    <property type="evidence" value="ECO:0007669"/>
    <property type="project" value="UniProtKB-KW"/>
</dbReference>
<protein>
    <submittedName>
        <fullName evidence="3">VOC family protein</fullName>
    </submittedName>
</protein>
<proteinExistence type="predicted"/>
<dbReference type="AlphaFoldDB" id="A0A926JPR8"/>
<evidence type="ECO:0000259" key="2">
    <source>
        <dbReference type="PROSITE" id="PS51819"/>
    </source>
</evidence>
<reference evidence="3 4" key="1">
    <citation type="submission" date="2020-09" db="EMBL/GenBank/DDBJ databases">
        <title>Sinomicrobium weinanense sp. nov., a halophilic bacteria isolated from saline-alkali soil.</title>
        <authorList>
            <person name="Wu P."/>
            <person name="Ren H."/>
            <person name="Mei Y."/>
            <person name="Liang Y."/>
            <person name="Chen Z."/>
        </authorList>
    </citation>
    <scope>NUCLEOTIDE SEQUENCE [LARGE SCALE GENOMIC DNA]</scope>
    <source>
        <strain evidence="3 4">FJxs</strain>
    </source>
</reference>
<accession>A0A926JPR8</accession>
<gene>
    <name evidence="3" type="ORF">IBL28_03615</name>
</gene>
<evidence type="ECO:0000313" key="4">
    <source>
        <dbReference type="Proteomes" id="UP000653730"/>
    </source>
</evidence>
<dbReference type="CDD" id="cd06587">
    <property type="entry name" value="VOC"/>
    <property type="match status" value="1"/>
</dbReference>
<comment type="caution">
    <text evidence="3">The sequence shown here is derived from an EMBL/GenBank/DDBJ whole genome shotgun (WGS) entry which is preliminary data.</text>
</comment>
<organism evidence="3 4">
    <name type="scientific">Sinomicrobium weinanense</name>
    <dbReference type="NCBI Taxonomy" id="2842200"/>
    <lineage>
        <taxon>Bacteria</taxon>
        <taxon>Pseudomonadati</taxon>
        <taxon>Bacteroidota</taxon>
        <taxon>Flavobacteriia</taxon>
        <taxon>Flavobacteriales</taxon>
        <taxon>Flavobacteriaceae</taxon>
        <taxon>Sinomicrobium</taxon>
    </lineage>
</organism>
<dbReference type="EMBL" id="JACVDC010000006">
    <property type="protein sequence ID" value="MBC9795042.1"/>
    <property type="molecule type" value="Genomic_DNA"/>
</dbReference>
<dbReference type="Pfam" id="PF00903">
    <property type="entry name" value="Glyoxalase"/>
    <property type="match status" value="1"/>
</dbReference>
<dbReference type="Proteomes" id="UP000653730">
    <property type="component" value="Unassembled WGS sequence"/>
</dbReference>
<dbReference type="InterPro" id="IPR037523">
    <property type="entry name" value="VOC_core"/>
</dbReference>
<dbReference type="InterPro" id="IPR051332">
    <property type="entry name" value="Fosfomycin_Res_Enzymes"/>
</dbReference>
<dbReference type="PANTHER" id="PTHR36113:SF6">
    <property type="entry name" value="FOSFOMYCIN RESISTANCE PROTEIN FOSX"/>
    <property type="match status" value="1"/>
</dbReference>
<dbReference type="InterPro" id="IPR029068">
    <property type="entry name" value="Glyas_Bleomycin-R_OHBP_Dase"/>
</dbReference>
<keyword evidence="1" id="KW-0479">Metal-binding</keyword>
<dbReference type="PROSITE" id="PS51819">
    <property type="entry name" value="VOC"/>
    <property type="match status" value="1"/>
</dbReference>
<dbReference type="PANTHER" id="PTHR36113">
    <property type="entry name" value="LYASE, PUTATIVE-RELATED-RELATED"/>
    <property type="match status" value="1"/>
</dbReference>
<feature type="domain" description="VOC" evidence="2">
    <location>
        <begin position="25"/>
        <end position="145"/>
    </location>
</feature>
<dbReference type="Gene3D" id="3.10.180.10">
    <property type="entry name" value="2,3-Dihydroxybiphenyl 1,2-Dioxygenase, domain 1"/>
    <property type="match status" value="1"/>
</dbReference>
<dbReference type="SUPFAM" id="SSF54593">
    <property type="entry name" value="Glyoxalase/Bleomycin resistance protein/Dihydroxybiphenyl dioxygenase"/>
    <property type="match status" value="1"/>
</dbReference>
<evidence type="ECO:0000313" key="3">
    <source>
        <dbReference type="EMBL" id="MBC9795042.1"/>
    </source>
</evidence>
<evidence type="ECO:0000256" key="1">
    <source>
        <dbReference type="ARBA" id="ARBA00022723"/>
    </source>
</evidence>
<dbReference type="InterPro" id="IPR004360">
    <property type="entry name" value="Glyas_Fos-R_dOase_dom"/>
</dbReference>
<name>A0A926JPR8_9FLAO</name>
<keyword evidence="4" id="KW-1185">Reference proteome</keyword>
<sequence>MKQILIITVLLMSITKSLSQDFNFKKDHDAILVKDLDKSAGFYAEIFGLEEIYNAGLGENFRWFQLNDKVQIHLIKSNEDFKPHKGVHLAINTDDLEGFMEFLRSKKVHFENWPGKANTTNTRPDGIKQIYIEDPDGYWIEVNDNKL</sequence>